<gene>
    <name evidence="2" type="ORF">EXN66_Car010486</name>
</gene>
<evidence type="ECO:0000313" key="2">
    <source>
        <dbReference type="EMBL" id="KAF3694810.1"/>
    </source>
</evidence>
<dbReference type="AlphaFoldDB" id="A0A6G1PWW0"/>
<dbReference type="EMBL" id="CM015721">
    <property type="protein sequence ID" value="KAF3694810.1"/>
    <property type="molecule type" value="Genomic_DNA"/>
</dbReference>
<dbReference type="Proteomes" id="UP000503349">
    <property type="component" value="Chromosome 10"/>
</dbReference>
<reference evidence="2 3" key="1">
    <citation type="submission" date="2019-02" db="EMBL/GenBank/DDBJ databases">
        <title>Opniocepnalus argus genome.</title>
        <authorList>
            <person name="Zhou C."/>
            <person name="Xiao S."/>
        </authorList>
    </citation>
    <scope>NUCLEOTIDE SEQUENCE [LARGE SCALE GENOMIC DNA]</scope>
    <source>
        <strain evidence="2">OARG1902GOOAL</strain>
        <tissue evidence="2">Muscle</tissue>
    </source>
</reference>
<feature type="transmembrane region" description="Helical" evidence="1">
    <location>
        <begin position="20"/>
        <end position="38"/>
    </location>
</feature>
<keyword evidence="1" id="KW-1133">Transmembrane helix</keyword>
<reference evidence="3" key="2">
    <citation type="submission" date="2019-02" db="EMBL/GenBank/DDBJ databases">
        <title>Opniocepnalus argus Var Kimnra genome.</title>
        <authorList>
            <person name="Zhou C."/>
            <person name="Xiao S."/>
        </authorList>
    </citation>
    <scope>NUCLEOTIDE SEQUENCE [LARGE SCALE GENOMIC DNA]</scope>
</reference>
<accession>A0A6G1PWW0</accession>
<organism evidence="2 3">
    <name type="scientific">Channa argus</name>
    <name type="common">Northern snakehead</name>
    <name type="synonym">Ophicephalus argus</name>
    <dbReference type="NCBI Taxonomy" id="215402"/>
    <lineage>
        <taxon>Eukaryota</taxon>
        <taxon>Metazoa</taxon>
        <taxon>Chordata</taxon>
        <taxon>Craniata</taxon>
        <taxon>Vertebrata</taxon>
        <taxon>Euteleostomi</taxon>
        <taxon>Actinopterygii</taxon>
        <taxon>Neopterygii</taxon>
        <taxon>Teleostei</taxon>
        <taxon>Neoteleostei</taxon>
        <taxon>Acanthomorphata</taxon>
        <taxon>Anabantaria</taxon>
        <taxon>Anabantiformes</taxon>
        <taxon>Channoidei</taxon>
        <taxon>Channidae</taxon>
        <taxon>Channa</taxon>
    </lineage>
</organism>
<keyword evidence="3" id="KW-1185">Reference proteome</keyword>
<proteinExistence type="predicted"/>
<keyword evidence="1" id="KW-0472">Membrane</keyword>
<keyword evidence="1" id="KW-0812">Transmembrane</keyword>
<name>A0A6G1PWW0_CHAAH</name>
<protein>
    <submittedName>
        <fullName evidence="2">Uncharacterized protein</fullName>
    </submittedName>
</protein>
<evidence type="ECO:0000256" key="1">
    <source>
        <dbReference type="SAM" id="Phobius"/>
    </source>
</evidence>
<sequence>MGSIAVEWLVFPSYSMKVPGLIPLAVFLCGVCMFSLGLRGFPTVQRNAC</sequence>
<evidence type="ECO:0000313" key="3">
    <source>
        <dbReference type="Proteomes" id="UP000503349"/>
    </source>
</evidence>